<keyword evidence="2 7" id="KW-0540">Nuclease</keyword>
<dbReference type="PANTHER" id="PTHR46986:SF1">
    <property type="entry name" value="ENDORIBONUCLEASE YBEY, CHLOROPLASTIC"/>
    <property type="match status" value="1"/>
</dbReference>
<dbReference type="GO" id="GO:0004222">
    <property type="term" value="F:metalloendopeptidase activity"/>
    <property type="evidence" value="ECO:0007669"/>
    <property type="project" value="InterPro"/>
</dbReference>
<dbReference type="GO" id="GO:0004521">
    <property type="term" value="F:RNA endonuclease activity"/>
    <property type="evidence" value="ECO:0007669"/>
    <property type="project" value="UniProtKB-UniRule"/>
</dbReference>
<evidence type="ECO:0000256" key="3">
    <source>
        <dbReference type="ARBA" id="ARBA00022723"/>
    </source>
</evidence>
<feature type="binding site" evidence="7">
    <location>
        <position position="116"/>
    </location>
    <ligand>
        <name>Zn(2+)</name>
        <dbReference type="ChEBI" id="CHEBI:29105"/>
        <note>catalytic</note>
    </ligand>
</feature>
<evidence type="ECO:0000313" key="8">
    <source>
        <dbReference type="EMBL" id="MBC8360766.1"/>
    </source>
</evidence>
<evidence type="ECO:0000313" key="9">
    <source>
        <dbReference type="Proteomes" id="UP000603434"/>
    </source>
</evidence>
<dbReference type="AlphaFoldDB" id="A0A8J6NV77"/>
<keyword evidence="7" id="KW-0963">Cytoplasm</keyword>
<evidence type="ECO:0000256" key="7">
    <source>
        <dbReference type="HAMAP-Rule" id="MF_00009"/>
    </source>
</evidence>
<dbReference type="SUPFAM" id="SSF55486">
    <property type="entry name" value="Metalloproteases ('zincins'), catalytic domain"/>
    <property type="match status" value="1"/>
</dbReference>
<keyword evidence="7" id="KW-0698">rRNA processing</keyword>
<organism evidence="8 9">
    <name type="scientific">Candidatus Desulfatibia profunda</name>
    <dbReference type="NCBI Taxonomy" id="2841695"/>
    <lineage>
        <taxon>Bacteria</taxon>
        <taxon>Pseudomonadati</taxon>
        <taxon>Thermodesulfobacteriota</taxon>
        <taxon>Desulfobacteria</taxon>
        <taxon>Desulfobacterales</taxon>
        <taxon>Desulfobacterales incertae sedis</taxon>
        <taxon>Candidatus Desulfatibia</taxon>
    </lineage>
</organism>
<feature type="binding site" evidence="7">
    <location>
        <position position="122"/>
    </location>
    <ligand>
        <name>Zn(2+)</name>
        <dbReference type="ChEBI" id="CHEBI:29105"/>
        <note>catalytic</note>
    </ligand>
</feature>
<dbReference type="GO" id="GO:0008270">
    <property type="term" value="F:zinc ion binding"/>
    <property type="evidence" value="ECO:0007669"/>
    <property type="project" value="UniProtKB-UniRule"/>
</dbReference>
<dbReference type="PANTHER" id="PTHR46986">
    <property type="entry name" value="ENDORIBONUCLEASE YBEY, CHLOROPLASTIC"/>
    <property type="match status" value="1"/>
</dbReference>
<dbReference type="HAMAP" id="MF_00009">
    <property type="entry name" value="Endoribonucl_YbeY"/>
    <property type="match status" value="1"/>
</dbReference>
<evidence type="ECO:0000256" key="2">
    <source>
        <dbReference type="ARBA" id="ARBA00022722"/>
    </source>
</evidence>
<dbReference type="Gene3D" id="3.40.390.30">
    <property type="entry name" value="Metalloproteases ('zincins'), catalytic domain"/>
    <property type="match status" value="1"/>
</dbReference>
<dbReference type="EMBL" id="JACNJH010000104">
    <property type="protein sequence ID" value="MBC8360766.1"/>
    <property type="molecule type" value="Genomic_DNA"/>
</dbReference>
<evidence type="ECO:0000256" key="5">
    <source>
        <dbReference type="ARBA" id="ARBA00022801"/>
    </source>
</evidence>
<dbReference type="EC" id="3.1.-.-" evidence="7"/>
<comment type="similarity">
    <text evidence="1 7">Belongs to the endoribonuclease YbeY family.</text>
</comment>
<comment type="caution">
    <text evidence="8">The sequence shown here is derived from an EMBL/GenBank/DDBJ whole genome shotgun (WGS) entry which is preliminary data.</text>
</comment>
<comment type="cofactor">
    <cofactor evidence="7">
        <name>Zn(2+)</name>
        <dbReference type="ChEBI" id="CHEBI:29105"/>
    </cofactor>
    <text evidence="7">Binds 1 zinc ion.</text>
</comment>
<comment type="subcellular location">
    <subcellularLocation>
        <location evidence="7">Cytoplasm</location>
    </subcellularLocation>
</comment>
<keyword evidence="7" id="KW-0690">Ribosome biogenesis</keyword>
<reference evidence="8 9" key="1">
    <citation type="submission" date="2020-08" db="EMBL/GenBank/DDBJ databases">
        <title>Bridging the membrane lipid divide: bacteria of the FCB group superphylum have the potential to synthesize archaeal ether lipids.</title>
        <authorList>
            <person name="Villanueva L."/>
            <person name="Von Meijenfeldt F.A.B."/>
            <person name="Westbye A.B."/>
            <person name="Yadav S."/>
            <person name="Hopmans E.C."/>
            <person name="Dutilh B.E."/>
            <person name="Sinninghe Damste J.S."/>
        </authorList>
    </citation>
    <scope>NUCLEOTIDE SEQUENCE [LARGE SCALE GENOMIC DNA]</scope>
    <source>
        <strain evidence="8">NIOZ-UU30</strain>
    </source>
</reference>
<dbReference type="PROSITE" id="PS01306">
    <property type="entry name" value="UPF0054"/>
    <property type="match status" value="1"/>
</dbReference>
<sequence>MGVLIDNSQNKYKISLKKIKEKAQAILNALDCPDGELSLLIVDDPRIERLNRDYFNRHGPTNVIAFPMRAGEFAHITPQLLGDVVISVETAAKEAQNSGISTEERFMQLLVHGILHLFGYDHEATEQQAHTMEKKSDELLKLLGDS</sequence>
<evidence type="ECO:0000256" key="1">
    <source>
        <dbReference type="ARBA" id="ARBA00010875"/>
    </source>
</evidence>
<dbReference type="NCBIfam" id="TIGR00043">
    <property type="entry name" value="rRNA maturation RNase YbeY"/>
    <property type="match status" value="1"/>
</dbReference>
<accession>A0A8J6NV77</accession>
<dbReference type="InterPro" id="IPR020549">
    <property type="entry name" value="YbeY_CS"/>
</dbReference>
<dbReference type="InterPro" id="IPR002036">
    <property type="entry name" value="YbeY"/>
</dbReference>
<keyword evidence="3 7" id="KW-0479">Metal-binding</keyword>
<name>A0A8J6NV77_9BACT</name>
<gene>
    <name evidence="7 8" type="primary">ybeY</name>
    <name evidence="8" type="ORF">H8E23_05165</name>
</gene>
<keyword evidence="5 7" id="KW-0378">Hydrolase</keyword>
<evidence type="ECO:0000256" key="6">
    <source>
        <dbReference type="ARBA" id="ARBA00022833"/>
    </source>
</evidence>
<dbReference type="GO" id="GO:0005737">
    <property type="term" value="C:cytoplasm"/>
    <property type="evidence" value="ECO:0007669"/>
    <property type="project" value="UniProtKB-SubCell"/>
</dbReference>
<proteinExistence type="inferred from homology"/>
<protein>
    <recommendedName>
        <fullName evidence="7">Endoribonuclease YbeY</fullName>
        <ecNumber evidence="7">3.1.-.-</ecNumber>
    </recommendedName>
</protein>
<feature type="binding site" evidence="7">
    <location>
        <position position="112"/>
    </location>
    <ligand>
        <name>Zn(2+)</name>
        <dbReference type="ChEBI" id="CHEBI:29105"/>
        <note>catalytic</note>
    </ligand>
</feature>
<keyword evidence="6 7" id="KW-0862">Zinc</keyword>
<dbReference type="InterPro" id="IPR023091">
    <property type="entry name" value="MetalPrtase_cat_dom_sf_prd"/>
</dbReference>
<dbReference type="GO" id="GO:0006364">
    <property type="term" value="P:rRNA processing"/>
    <property type="evidence" value="ECO:0007669"/>
    <property type="project" value="UniProtKB-UniRule"/>
</dbReference>
<evidence type="ECO:0000256" key="4">
    <source>
        <dbReference type="ARBA" id="ARBA00022759"/>
    </source>
</evidence>
<keyword evidence="4 7" id="KW-0255">Endonuclease</keyword>
<dbReference type="Pfam" id="PF02130">
    <property type="entry name" value="YbeY"/>
    <property type="match status" value="1"/>
</dbReference>
<dbReference type="Proteomes" id="UP000603434">
    <property type="component" value="Unassembled WGS sequence"/>
</dbReference>
<comment type="function">
    <text evidence="7">Single strand-specific metallo-endoribonuclease involved in late-stage 70S ribosome quality control and in maturation of the 3' terminus of the 16S rRNA.</text>
</comment>